<dbReference type="Proteomes" id="UP000790833">
    <property type="component" value="Unassembled WGS sequence"/>
</dbReference>
<dbReference type="GO" id="GO:0034272">
    <property type="term" value="C:phosphatidylinositol 3-kinase complex, class III, type II"/>
    <property type="evidence" value="ECO:0007669"/>
    <property type="project" value="TreeGrafter"/>
</dbReference>
<feature type="transmembrane region" description="Helical" evidence="3">
    <location>
        <begin position="132"/>
        <end position="150"/>
    </location>
</feature>
<keyword evidence="3" id="KW-0812">Transmembrane</keyword>
<dbReference type="GO" id="GO:0006995">
    <property type="term" value="P:cellular response to nitrogen starvation"/>
    <property type="evidence" value="ECO:0007669"/>
    <property type="project" value="TreeGrafter"/>
</dbReference>
<proteinExistence type="predicted"/>
<keyword evidence="5" id="KW-1185">Reference proteome</keyword>
<keyword evidence="1" id="KW-0175">Coiled coil</keyword>
<sequence length="892" mass="100171">MALALASSRSPAQITYIASHMEGAHQQHSALKSPHYAAFSSQPLPTSSLRDITALVFILMSLPQNLATPLLALYIFADSSFVYVRMLALFVLVDSDEECRGRSRLQPRGLGRGGGFGRRLWELVDFSKTINAIGRFIAILAFNSMVYFSITRYISFHKRNVYFNHLVILAKATILADIIGSSSINSVTSISNKKFASKIQFENKHLNNGLLNSIACYLIVNYTTYCVNWLLGMNHGALDSINQYSELYLVLCLHVVISSIYRNSFHSNSHNKNNFHAPNYNVMKLDDGGGGNRAIHHHHTVSTSAEISTLIDGDSSLVSNATTTGAHINNPIHNNNNYTLLSNHNNSSTSNNNNNNNNNNNSDIVDNCSNIITTTTTTSTPTSRTTTTILSTGNDEPSTKVSSNVTHVNGSALVTLPASISSSTLKLTEETPDELVEIDLSKVLQNERFENEILGDSIQLHNFEVFILKPFNNKLLINRNRSFNPISKYPSLCSSNNEKSDSNIAYSESNSGGNSTTIIDNMITIQPFWSVVASFKAAMKYTSLFDGQMTRRKTHGGEFLALPSAKLEISILTIDDSKILMNIMLFAKNQSFDIGKIRIKINSIDWMYFKICEVDNECYLLVYGLSALFQYEIDIFHELQLLNHLIISTTTPNKDKVLNQLPSEQNSSLLTLQISLVLTIELLSSKKSSYKKMKKDEHKKISELTKTIDAFKNRIAKYNGKQPNESRIFGKLKGLKHQVNQLEAEVQELKRAVEQLDQNKDASRIQLNVKETELQQELAALDQEYEQAYLKAVNEVKMLLKEAELENANIISKNQKNSNKEQQILNEINKLDCELKNMKKIQVLGKIQKRTKKVKDKIDTIIPRVFESTAELQRKFEELVGSDYELIEESNQ</sequence>
<feature type="coiled-coil region" evidence="1">
    <location>
        <begin position="694"/>
        <end position="841"/>
    </location>
</feature>
<dbReference type="GO" id="GO:0043548">
    <property type="term" value="F:phosphatidylinositol 3-kinase binding"/>
    <property type="evidence" value="ECO:0007669"/>
    <property type="project" value="TreeGrafter"/>
</dbReference>
<dbReference type="GO" id="GO:0000045">
    <property type="term" value="P:autophagosome assembly"/>
    <property type="evidence" value="ECO:0007669"/>
    <property type="project" value="TreeGrafter"/>
</dbReference>
<feature type="transmembrane region" description="Helical" evidence="3">
    <location>
        <begin position="210"/>
        <end position="232"/>
    </location>
</feature>
<dbReference type="RefSeq" id="XP_043050126.1">
    <property type="nucleotide sequence ID" value="XM_043194929.1"/>
</dbReference>
<evidence type="ECO:0000313" key="4">
    <source>
        <dbReference type="EMBL" id="KAG7194579.1"/>
    </source>
</evidence>
<dbReference type="InterPro" id="IPR007243">
    <property type="entry name" value="Atg6/Beclin"/>
</dbReference>
<reference evidence="4" key="1">
    <citation type="submission" date="2021-03" db="EMBL/GenBank/DDBJ databases">
        <authorList>
            <person name="Palmer J.M."/>
        </authorList>
    </citation>
    <scope>NUCLEOTIDE SEQUENCE</scope>
    <source>
        <strain evidence="4">ARV_011</strain>
    </source>
</reference>
<dbReference type="AlphaFoldDB" id="A0A9P8AJ78"/>
<evidence type="ECO:0000256" key="1">
    <source>
        <dbReference type="SAM" id="Coils"/>
    </source>
</evidence>
<gene>
    <name evidence="4" type="ORF">KQ657_004253</name>
</gene>
<dbReference type="GO" id="GO:0000423">
    <property type="term" value="P:mitophagy"/>
    <property type="evidence" value="ECO:0007669"/>
    <property type="project" value="TreeGrafter"/>
</dbReference>
<dbReference type="PANTHER" id="PTHR12768">
    <property type="entry name" value="BECLIN 1"/>
    <property type="match status" value="1"/>
</dbReference>
<keyword evidence="3" id="KW-1133">Transmembrane helix</keyword>
<dbReference type="GO" id="GO:0000407">
    <property type="term" value="C:phagophore assembly site"/>
    <property type="evidence" value="ECO:0007669"/>
    <property type="project" value="TreeGrafter"/>
</dbReference>
<dbReference type="GO" id="GO:0045324">
    <property type="term" value="P:late endosome to vacuole transport"/>
    <property type="evidence" value="ECO:0007669"/>
    <property type="project" value="TreeGrafter"/>
</dbReference>
<name>A0A9P8AJ78_9ASCO</name>
<feature type="transmembrane region" description="Helical" evidence="3">
    <location>
        <begin position="52"/>
        <end position="77"/>
    </location>
</feature>
<dbReference type="PANTHER" id="PTHR12768:SF4">
    <property type="entry name" value="BECLIN-1"/>
    <property type="match status" value="1"/>
</dbReference>
<keyword evidence="3" id="KW-0472">Membrane</keyword>
<evidence type="ECO:0000256" key="2">
    <source>
        <dbReference type="SAM" id="MobiDB-lite"/>
    </source>
</evidence>
<feature type="region of interest" description="Disordered" evidence="2">
    <location>
        <begin position="375"/>
        <end position="401"/>
    </location>
</feature>
<evidence type="ECO:0000313" key="5">
    <source>
        <dbReference type="Proteomes" id="UP000790833"/>
    </source>
</evidence>
<protein>
    <submittedName>
        <fullName evidence="4">Uncharacterized protein</fullName>
    </submittedName>
</protein>
<feature type="region of interest" description="Disordered" evidence="2">
    <location>
        <begin position="337"/>
        <end position="363"/>
    </location>
</feature>
<feature type="compositionally biased region" description="Low complexity" evidence="2">
    <location>
        <begin position="375"/>
        <end position="392"/>
    </location>
</feature>
<evidence type="ECO:0000256" key="3">
    <source>
        <dbReference type="SAM" id="Phobius"/>
    </source>
</evidence>
<dbReference type="GO" id="GO:0034271">
    <property type="term" value="C:phosphatidylinositol 3-kinase complex, class III, type I"/>
    <property type="evidence" value="ECO:0007669"/>
    <property type="project" value="TreeGrafter"/>
</dbReference>
<dbReference type="GO" id="GO:0030674">
    <property type="term" value="F:protein-macromolecule adaptor activity"/>
    <property type="evidence" value="ECO:0007669"/>
    <property type="project" value="TreeGrafter"/>
</dbReference>
<feature type="transmembrane region" description="Helical" evidence="3">
    <location>
        <begin position="162"/>
        <end position="184"/>
    </location>
</feature>
<organism evidence="4 5">
    <name type="scientific">Scheffersomyces spartinae</name>
    <dbReference type="NCBI Taxonomy" id="45513"/>
    <lineage>
        <taxon>Eukaryota</taxon>
        <taxon>Fungi</taxon>
        <taxon>Dikarya</taxon>
        <taxon>Ascomycota</taxon>
        <taxon>Saccharomycotina</taxon>
        <taxon>Pichiomycetes</taxon>
        <taxon>Debaryomycetaceae</taxon>
        <taxon>Scheffersomyces</taxon>
    </lineage>
</organism>
<dbReference type="EMBL" id="JAHMUF010000006">
    <property type="protein sequence ID" value="KAG7194579.1"/>
    <property type="molecule type" value="Genomic_DNA"/>
</dbReference>
<accession>A0A9P8AJ78</accession>
<comment type="caution">
    <text evidence="4">The sequence shown here is derived from an EMBL/GenBank/DDBJ whole genome shotgun (WGS) entry which is preliminary data.</text>
</comment>
<dbReference type="GeneID" id="66117627"/>
<dbReference type="OrthoDB" id="4158994at2759"/>
<feature type="compositionally biased region" description="Low complexity" evidence="2">
    <location>
        <begin position="337"/>
        <end position="362"/>
    </location>
</feature>